<dbReference type="Proteomes" id="UP000054007">
    <property type="component" value="Unassembled WGS sequence"/>
</dbReference>
<evidence type="ECO:0000313" key="3">
    <source>
        <dbReference type="Proteomes" id="UP000054007"/>
    </source>
</evidence>
<name>A0A0D7AR96_9AGAR</name>
<dbReference type="InterPro" id="IPR040521">
    <property type="entry name" value="KDZ"/>
</dbReference>
<evidence type="ECO:0000259" key="1">
    <source>
        <dbReference type="Pfam" id="PF18803"/>
    </source>
</evidence>
<dbReference type="Pfam" id="PF18758">
    <property type="entry name" value="KDZ"/>
    <property type="match status" value="1"/>
</dbReference>
<gene>
    <name evidence="2" type="ORF">CYLTODRAFT_384983</name>
</gene>
<reference evidence="2 3" key="1">
    <citation type="journal article" date="2015" name="Fungal Genet. Biol.">
        <title>Evolution of novel wood decay mechanisms in Agaricales revealed by the genome sequences of Fistulina hepatica and Cylindrobasidium torrendii.</title>
        <authorList>
            <person name="Floudas D."/>
            <person name="Held B.W."/>
            <person name="Riley R."/>
            <person name="Nagy L.G."/>
            <person name="Koehler G."/>
            <person name="Ransdell A.S."/>
            <person name="Younus H."/>
            <person name="Chow J."/>
            <person name="Chiniquy J."/>
            <person name="Lipzen A."/>
            <person name="Tritt A."/>
            <person name="Sun H."/>
            <person name="Haridas S."/>
            <person name="LaButti K."/>
            <person name="Ohm R.A."/>
            <person name="Kues U."/>
            <person name="Blanchette R.A."/>
            <person name="Grigoriev I.V."/>
            <person name="Minto R.E."/>
            <person name="Hibbett D.S."/>
        </authorList>
    </citation>
    <scope>NUCLEOTIDE SEQUENCE [LARGE SCALE GENOMIC DNA]</scope>
    <source>
        <strain evidence="2 3">FP15055 ss-10</strain>
    </source>
</reference>
<dbReference type="OrthoDB" id="3235114at2759"/>
<sequence>MRMAWYPGSWTRPKTFVTFECLKLFRRQNVIARTNVRDFVTILERMTDALTISVVPDRYKVFGCAARQWAYLNRMARAGLAHTPGGVKTAVWGAAATRCWACPCPGVNLPEGWRDEPENVAFKYRLFLGLDANFRLENRLRKKAECKIYEGLGEGLGFLAPSEHYFKHLASGITEEEAKACTAFAAITQKDTRMDHGLRATGVVGCSCTRHECVRPLGMADLMKGERYISVDYAFWASLLKERLAEVFVTYDIGCQWRINLLGKRYGDVPEELAYAENDRPSINVALPVFHSTCHDEECGSAETCRHKVGAGLTDGEAVER</sequence>
<dbReference type="Pfam" id="PF18803">
    <property type="entry name" value="CxC2"/>
    <property type="match status" value="1"/>
</dbReference>
<dbReference type="STRING" id="1314674.A0A0D7AR96"/>
<feature type="non-terminal residue" evidence="2">
    <location>
        <position position="321"/>
    </location>
</feature>
<dbReference type="InterPro" id="IPR041457">
    <property type="entry name" value="CxC2_KDZ-assoc"/>
</dbReference>
<keyword evidence="3" id="KW-1185">Reference proteome</keyword>
<dbReference type="EMBL" id="KN881511">
    <property type="protein sequence ID" value="KIY60570.1"/>
    <property type="molecule type" value="Genomic_DNA"/>
</dbReference>
<accession>A0A0D7AR96</accession>
<organism evidence="2 3">
    <name type="scientific">Cylindrobasidium torrendii FP15055 ss-10</name>
    <dbReference type="NCBI Taxonomy" id="1314674"/>
    <lineage>
        <taxon>Eukaryota</taxon>
        <taxon>Fungi</taxon>
        <taxon>Dikarya</taxon>
        <taxon>Basidiomycota</taxon>
        <taxon>Agaricomycotina</taxon>
        <taxon>Agaricomycetes</taxon>
        <taxon>Agaricomycetidae</taxon>
        <taxon>Agaricales</taxon>
        <taxon>Marasmiineae</taxon>
        <taxon>Physalacriaceae</taxon>
        <taxon>Cylindrobasidium</taxon>
    </lineage>
</organism>
<proteinExistence type="predicted"/>
<dbReference type="AlphaFoldDB" id="A0A0D7AR96"/>
<feature type="domain" description="CxC2-like cysteine cluster KDZ transposase-associated" evidence="1">
    <location>
        <begin position="1"/>
        <end position="49"/>
    </location>
</feature>
<protein>
    <recommendedName>
        <fullName evidence="1">CxC2-like cysteine cluster KDZ transposase-associated domain-containing protein</fullName>
    </recommendedName>
</protein>
<evidence type="ECO:0000313" key="2">
    <source>
        <dbReference type="EMBL" id="KIY60570.1"/>
    </source>
</evidence>